<evidence type="ECO:0000313" key="4">
    <source>
        <dbReference type="Proteomes" id="UP001472866"/>
    </source>
</evidence>
<dbReference type="GO" id="GO:0030488">
    <property type="term" value="P:tRNA methylation"/>
    <property type="evidence" value="ECO:0007669"/>
    <property type="project" value="TreeGrafter"/>
</dbReference>
<evidence type="ECO:0000313" key="3">
    <source>
        <dbReference type="EMBL" id="WZN63513.1"/>
    </source>
</evidence>
<dbReference type="PANTHER" id="PTHR12773:SF0">
    <property type="entry name" value="MULTIFUNCTIONAL METHYLTRANSFERASE SUBUNIT TRM112-LIKE PROTEIN"/>
    <property type="match status" value="1"/>
</dbReference>
<evidence type="ECO:0000256" key="2">
    <source>
        <dbReference type="ARBA" id="ARBA00065633"/>
    </source>
</evidence>
<dbReference type="CDD" id="cd21089">
    <property type="entry name" value="Trm112-like"/>
    <property type="match status" value="1"/>
</dbReference>
<keyword evidence="4" id="KW-1185">Reference proteome</keyword>
<dbReference type="Gene3D" id="2.20.25.10">
    <property type="match status" value="1"/>
</dbReference>
<dbReference type="SUPFAM" id="SSF158997">
    <property type="entry name" value="Trm112p-like"/>
    <property type="match status" value="1"/>
</dbReference>
<dbReference type="InterPro" id="IPR039127">
    <property type="entry name" value="Trm112"/>
</dbReference>
<proteinExistence type="inferred from homology"/>
<accession>A0AAX4PBL0</accession>
<sequence>MKLLTHNLLECHIKGVTNKYPFLVEAQQVEQTEVDFNPDFLRRMYPKLDWKAFKDTAEGLKLEGLPDSVTEEMLKSDEAFLRAFHHILLEVDVEEGALICPETGRRFPIVKGIPNLLLNEDEC</sequence>
<dbReference type="Proteomes" id="UP001472866">
    <property type="component" value="Chromosome 07"/>
</dbReference>
<dbReference type="GO" id="GO:0046982">
    <property type="term" value="F:protein heterodimerization activity"/>
    <property type="evidence" value="ECO:0007669"/>
    <property type="project" value="InterPro"/>
</dbReference>
<protein>
    <submittedName>
        <fullName evidence="3">Multifunctional methyltransferase subunit TRM112</fullName>
    </submittedName>
</protein>
<evidence type="ECO:0000256" key="1">
    <source>
        <dbReference type="ARBA" id="ARBA00007980"/>
    </source>
</evidence>
<dbReference type="EMBL" id="CP151507">
    <property type="protein sequence ID" value="WZN63513.1"/>
    <property type="molecule type" value="Genomic_DNA"/>
</dbReference>
<reference evidence="3 4" key="1">
    <citation type="submission" date="2024-03" db="EMBL/GenBank/DDBJ databases">
        <title>Complete genome sequence of the green alga Chloropicon roscoffensis RCC1871.</title>
        <authorList>
            <person name="Lemieux C."/>
            <person name="Pombert J.-F."/>
            <person name="Otis C."/>
            <person name="Turmel M."/>
        </authorList>
    </citation>
    <scope>NUCLEOTIDE SEQUENCE [LARGE SCALE GENOMIC DNA]</scope>
    <source>
        <strain evidence="3 4">RCC1871</strain>
    </source>
</reference>
<comment type="subunit">
    <text evidence="2">Interacts with TRM9.</text>
</comment>
<name>A0AAX4PBL0_9CHLO</name>
<gene>
    <name evidence="3" type="ORF">HKI87_07g50620</name>
</gene>
<dbReference type="AlphaFoldDB" id="A0AAX4PBL0"/>
<organism evidence="3 4">
    <name type="scientific">Chloropicon roscoffensis</name>
    <dbReference type="NCBI Taxonomy" id="1461544"/>
    <lineage>
        <taxon>Eukaryota</taxon>
        <taxon>Viridiplantae</taxon>
        <taxon>Chlorophyta</taxon>
        <taxon>Chloropicophyceae</taxon>
        <taxon>Chloropicales</taxon>
        <taxon>Chloropicaceae</taxon>
        <taxon>Chloropicon</taxon>
    </lineage>
</organism>
<dbReference type="FunFam" id="2.20.25.10:FF:000018">
    <property type="entry name" value="Multifunctional methyltransferase subunit TRM112-like B"/>
    <property type="match status" value="1"/>
</dbReference>
<keyword evidence="3" id="KW-0489">Methyltransferase</keyword>
<dbReference type="Pfam" id="PF03966">
    <property type="entry name" value="Trm112p"/>
    <property type="match status" value="1"/>
</dbReference>
<dbReference type="InterPro" id="IPR005651">
    <property type="entry name" value="Trm112-like"/>
</dbReference>
<dbReference type="PANTHER" id="PTHR12773">
    <property type="entry name" value="UPF0315 PROTEIN-RELATED"/>
    <property type="match status" value="1"/>
</dbReference>
<comment type="similarity">
    <text evidence="1">Belongs to the TRM112 family.</text>
</comment>
<dbReference type="GO" id="GO:0008168">
    <property type="term" value="F:methyltransferase activity"/>
    <property type="evidence" value="ECO:0007669"/>
    <property type="project" value="UniProtKB-KW"/>
</dbReference>
<dbReference type="GO" id="GO:0070476">
    <property type="term" value="P:rRNA (guanine-N7)-methylation"/>
    <property type="evidence" value="ECO:0007669"/>
    <property type="project" value="TreeGrafter"/>
</dbReference>
<keyword evidence="3" id="KW-0808">Transferase</keyword>